<gene>
    <name evidence="1" type="ORF">ORPV_866</name>
</gene>
<dbReference type="Proteomes" id="UP000236316">
    <property type="component" value="Segment"/>
</dbReference>
<proteinExistence type="predicted"/>
<protein>
    <submittedName>
        <fullName evidence="1">Uncharacterized protein</fullName>
    </submittedName>
</protein>
<dbReference type="KEGG" id="vg:35382701"/>
<dbReference type="EMBL" id="LT906555">
    <property type="protein sequence ID" value="SNW62770.1"/>
    <property type="molecule type" value="Genomic_DNA"/>
</dbReference>
<name>A0A2I2L5J6_9VIRU</name>
<accession>A0A2I2L5J6</accession>
<dbReference type="GeneID" id="35382701"/>
<keyword evidence="2" id="KW-1185">Reference proteome</keyword>
<evidence type="ECO:0000313" key="1">
    <source>
        <dbReference type="EMBL" id="SNW62770.1"/>
    </source>
</evidence>
<sequence>MNDDTVLYYIQNCRNEKSSIIIKKKVNEVLLKLDTRNILNDMLYDNTQEAQILTDYILTLKNTIHPNGPYYYTITFTNNHHIKIEATYFMELNLKVFWIDYNGNGNSIKLGKVGDSYELPRVIVMDENKVSQLLKSIGLVPFLNLIKIYI</sequence>
<reference evidence="1" key="1">
    <citation type="submission" date="2017-08" db="EMBL/GenBank/DDBJ databases">
        <authorList>
            <consortium name="Urmite Genomes"/>
        </authorList>
    </citation>
    <scope>NUCLEOTIDE SEQUENCE [LARGE SCALE GENOMIC DNA]</scope>
    <source>
        <strain evidence="1">IHUMI-LCC2</strain>
    </source>
</reference>
<organism evidence="1">
    <name type="scientific">Orpheovirus IHUMI-LCC2</name>
    <dbReference type="NCBI Taxonomy" id="2023057"/>
    <lineage>
        <taxon>Viruses</taxon>
        <taxon>Varidnaviria</taxon>
        <taxon>Bamfordvirae</taxon>
        <taxon>Nucleocytoviricota</taxon>
        <taxon>Megaviricetes</taxon>
        <taxon>Pimascovirales</taxon>
        <taxon>Ocovirineae</taxon>
        <taxon>Orpheoviridae</taxon>
        <taxon>Alphaorpheovirus</taxon>
        <taxon>Alphaorpheovirus massiliense</taxon>
    </lineage>
</organism>
<dbReference type="RefSeq" id="YP_009449072.1">
    <property type="nucleotide sequence ID" value="NC_036594.1"/>
</dbReference>
<evidence type="ECO:0000313" key="2">
    <source>
        <dbReference type="Proteomes" id="UP000236316"/>
    </source>
</evidence>